<feature type="region of interest" description="Disordered" evidence="1">
    <location>
        <begin position="21"/>
        <end position="101"/>
    </location>
</feature>
<feature type="compositionally biased region" description="Low complexity" evidence="1">
    <location>
        <begin position="29"/>
        <end position="58"/>
    </location>
</feature>
<evidence type="ECO:0000256" key="1">
    <source>
        <dbReference type="SAM" id="MobiDB-lite"/>
    </source>
</evidence>
<dbReference type="AlphaFoldDB" id="A0A1I2AXV5"/>
<reference evidence="4" key="1">
    <citation type="submission" date="2016-10" db="EMBL/GenBank/DDBJ databases">
        <authorList>
            <person name="Varghese N."/>
            <person name="Submissions S."/>
        </authorList>
    </citation>
    <scope>NUCLEOTIDE SEQUENCE [LARGE SCALE GENOMIC DNA]</scope>
    <source>
        <strain evidence="4">DSM 27981</strain>
    </source>
</reference>
<feature type="signal peptide" evidence="2">
    <location>
        <begin position="1"/>
        <end position="19"/>
    </location>
</feature>
<proteinExistence type="predicted"/>
<dbReference type="OrthoDB" id="8690161at2"/>
<sequence>MKKKLILIAAMSLCAIASAKGHGGGGSHYGSHGSSSHGGSHSSHAGTSSIGSSHSVSGYTRKDGTYVAPSHATNPNQTAHDNWTTKGNTNPYTGKDGTREP</sequence>
<protein>
    <submittedName>
        <fullName evidence="3">Uncharacterized protein</fullName>
    </submittedName>
</protein>
<dbReference type="STRING" id="1177982.SAMN04489711_102247"/>
<keyword evidence="4" id="KW-1185">Reference proteome</keyword>
<evidence type="ECO:0000256" key="2">
    <source>
        <dbReference type="SAM" id="SignalP"/>
    </source>
</evidence>
<dbReference type="EMBL" id="FONX01000002">
    <property type="protein sequence ID" value="SFE47823.1"/>
    <property type="molecule type" value="Genomic_DNA"/>
</dbReference>
<evidence type="ECO:0000313" key="4">
    <source>
        <dbReference type="Proteomes" id="UP000199119"/>
    </source>
</evidence>
<accession>A0A1I2AXV5</accession>
<feature type="chain" id="PRO_5011658366" evidence="2">
    <location>
        <begin position="20"/>
        <end position="101"/>
    </location>
</feature>
<dbReference type="RefSeq" id="WP_092937767.1">
    <property type="nucleotide sequence ID" value="NZ_FONX01000002.1"/>
</dbReference>
<name>A0A1I2AXV5_9BURK</name>
<keyword evidence="2" id="KW-0732">Signal</keyword>
<gene>
    <name evidence="3" type="ORF">SAMN04489711_102247</name>
</gene>
<organism evidence="3 4">
    <name type="scientific">Paracidovorax wautersii</name>
    <dbReference type="NCBI Taxonomy" id="1177982"/>
    <lineage>
        <taxon>Bacteria</taxon>
        <taxon>Pseudomonadati</taxon>
        <taxon>Pseudomonadota</taxon>
        <taxon>Betaproteobacteria</taxon>
        <taxon>Burkholderiales</taxon>
        <taxon>Comamonadaceae</taxon>
        <taxon>Paracidovorax</taxon>
    </lineage>
</organism>
<evidence type="ECO:0000313" key="3">
    <source>
        <dbReference type="EMBL" id="SFE47823.1"/>
    </source>
</evidence>
<dbReference type="Proteomes" id="UP000199119">
    <property type="component" value="Unassembled WGS sequence"/>
</dbReference>
<feature type="compositionally biased region" description="Polar residues" evidence="1">
    <location>
        <begin position="71"/>
        <end position="92"/>
    </location>
</feature>